<dbReference type="Pfam" id="PF09339">
    <property type="entry name" value="HTH_IclR"/>
    <property type="match status" value="1"/>
</dbReference>
<evidence type="ECO:0000259" key="8">
    <source>
        <dbReference type="PROSITE" id="PS51078"/>
    </source>
</evidence>
<dbReference type="PANTHER" id="PTHR30136:SF24">
    <property type="entry name" value="HTH-TYPE TRANSCRIPTIONAL REPRESSOR ALLR"/>
    <property type="match status" value="1"/>
</dbReference>
<dbReference type="SUPFAM" id="SSF55781">
    <property type="entry name" value="GAF domain-like"/>
    <property type="match status" value="1"/>
</dbReference>
<dbReference type="GO" id="GO:0003677">
    <property type="term" value="F:DNA binding"/>
    <property type="evidence" value="ECO:0007669"/>
    <property type="project" value="UniProtKB-KW"/>
</dbReference>
<dbReference type="Proteomes" id="UP000193247">
    <property type="component" value="Unassembled WGS sequence"/>
</dbReference>
<organism evidence="9 10">
    <name type="scientific">Mycobacterium decipiens</name>
    <dbReference type="NCBI Taxonomy" id="1430326"/>
    <lineage>
        <taxon>Bacteria</taxon>
        <taxon>Bacillati</taxon>
        <taxon>Actinomycetota</taxon>
        <taxon>Actinomycetes</taxon>
        <taxon>Mycobacteriales</taxon>
        <taxon>Mycobacteriaceae</taxon>
        <taxon>Mycobacterium</taxon>
    </lineage>
</organism>
<gene>
    <name evidence="9" type="ORF">B8W66_22095</name>
</gene>
<evidence type="ECO:0000256" key="5">
    <source>
        <dbReference type="ARBA" id="ARBA00058938"/>
    </source>
</evidence>
<keyword evidence="2" id="KW-0805">Transcription regulation</keyword>
<dbReference type="STRING" id="1430326.B8W66_22095"/>
<protein>
    <recommendedName>
        <fullName evidence="6">Glycerol operon regulatory protein</fullName>
    </recommendedName>
</protein>
<evidence type="ECO:0000256" key="2">
    <source>
        <dbReference type="ARBA" id="ARBA00023015"/>
    </source>
</evidence>
<reference evidence="9 10" key="1">
    <citation type="submission" date="2017-04" db="EMBL/GenBank/DDBJ databases">
        <title>The new phylogeny of genus Mycobacterium.</title>
        <authorList>
            <person name="Tortoli E."/>
            <person name="Trovato A."/>
            <person name="Cirillo D.M."/>
        </authorList>
    </citation>
    <scope>NUCLEOTIDE SEQUENCE [LARGE SCALE GENOMIC DNA]</scope>
    <source>
        <strain evidence="9 10">TBL 1200985</strain>
    </source>
</reference>
<dbReference type="OrthoDB" id="7274111at2"/>
<evidence type="ECO:0000259" key="7">
    <source>
        <dbReference type="PROSITE" id="PS51077"/>
    </source>
</evidence>
<evidence type="ECO:0000256" key="1">
    <source>
        <dbReference type="ARBA" id="ARBA00022798"/>
    </source>
</evidence>
<proteinExistence type="predicted"/>
<dbReference type="PROSITE" id="PS51078">
    <property type="entry name" value="ICLR_ED"/>
    <property type="match status" value="1"/>
</dbReference>
<dbReference type="Gene3D" id="1.10.10.10">
    <property type="entry name" value="Winged helix-like DNA-binding domain superfamily/Winged helix DNA-binding domain"/>
    <property type="match status" value="1"/>
</dbReference>
<dbReference type="InterPro" id="IPR050707">
    <property type="entry name" value="HTH_MetabolicPath_Reg"/>
</dbReference>
<dbReference type="Pfam" id="PF01614">
    <property type="entry name" value="IclR_C"/>
    <property type="match status" value="1"/>
</dbReference>
<dbReference type="EMBL" id="NCXP01000048">
    <property type="protein sequence ID" value="OSC37029.1"/>
    <property type="molecule type" value="Genomic_DNA"/>
</dbReference>
<dbReference type="AlphaFoldDB" id="A0A1X2LPE8"/>
<dbReference type="InterPro" id="IPR014757">
    <property type="entry name" value="Tscrpt_reg_IclR_C"/>
</dbReference>
<dbReference type="InterPro" id="IPR036388">
    <property type="entry name" value="WH-like_DNA-bd_sf"/>
</dbReference>
<evidence type="ECO:0000256" key="6">
    <source>
        <dbReference type="ARBA" id="ARBA00070406"/>
    </source>
</evidence>
<evidence type="ECO:0000313" key="10">
    <source>
        <dbReference type="Proteomes" id="UP000193247"/>
    </source>
</evidence>
<dbReference type="InterPro" id="IPR005471">
    <property type="entry name" value="Tscrpt_reg_IclR_N"/>
</dbReference>
<dbReference type="FunFam" id="1.10.10.10:FF:000056">
    <property type="entry name" value="IclR family transcriptional regulator"/>
    <property type="match status" value="1"/>
</dbReference>
<dbReference type="PANTHER" id="PTHR30136">
    <property type="entry name" value="HELIX-TURN-HELIX TRANSCRIPTIONAL REGULATOR, ICLR FAMILY"/>
    <property type="match status" value="1"/>
</dbReference>
<sequence>MSSGISSIIMGTGHNGDTQAGEPDTVPTVQSVDRALTVLELLAEMGKGGVTEIADELGVHKSTASRLITALESRGYVEQLSERGKYQLGIAVSRLARSRSGHLDLVKLSQDACDKLAADLGETANLAILDENRTVNIVEAVSTAEIALQSWVGQSCPAHATSAGKVLLAGLAADEVRERIGTSLDGFTDNTIVTIAALEAELAATRKAGWASACEELEIGLNAVAAPVRDGNGQVVAALSVSGPAYRLEASDFEEIAKRTIAAADGVSRGLGWTDRAS</sequence>
<dbReference type="SMART" id="SM00346">
    <property type="entry name" value="HTH_ICLR"/>
    <property type="match status" value="1"/>
</dbReference>
<dbReference type="SUPFAM" id="SSF46785">
    <property type="entry name" value="Winged helix' DNA-binding domain"/>
    <property type="match status" value="1"/>
</dbReference>
<keyword evidence="4" id="KW-0804">Transcription</keyword>
<evidence type="ECO:0000313" key="9">
    <source>
        <dbReference type="EMBL" id="OSC37029.1"/>
    </source>
</evidence>
<accession>A0A1X2LPE8</accession>
<evidence type="ECO:0000256" key="3">
    <source>
        <dbReference type="ARBA" id="ARBA00023125"/>
    </source>
</evidence>
<dbReference type="InterPro" id="IPR036390">
    <property type="entry name" value="WH_DNA-bd_sf"/>
</dbReference>
<comment type="caution">
    <text evidence="9">The sequence shown here is derived from an EMBL/GenBank/DDBJ whole genome shotgun (WGS) entry which is preliminary data.</text>
</comment>
<keyword evidence="10" id="KW-1185">Reference proteome</keyword>
<evidence type="ECO:0000256" key="4">
    <source>
        <dbReference type="ARBA" id="ARBA00023163"/>
    </source>
</evidence>
<dbReference type="GO" id="GO:0045892">
    <property type="term" value="P:negative regulation of DNA-templated transcription"/>
    <property type="evidence" value="ECO:0007669"/>
    <property type="project" value="TreeGrafter"/>
</dbReference>
<dbReference type="PROSITE" id="PS51077">
    <property type="entry name" value="HTH_ICLR"/>
    <property type="match status" value="1"/>
</dbReference>
<keyword evidence="1" id="KW-0319">Glycerol metabolism</keyword>
<name>A0A1X2LPE8_9MYCO</name>
<comment type="function">
    <text evidence="5">May be an activator protein for the gylABX operon.</text>
</comment>
<keyword evidence="3" id="KW-0238">DNA-binding</keyword>
<dbReference type="Gene3D" id="3.30.450.40">
    <property type="match status" value="1"/>
</dbReference>
<dbReference type="GO" id="GO:0003700">
    <property type="term" value="F:DNA-binding transcription factor activity"/>
    <property type="evidence" value="ECO:0007669"/>
    <property type="project" value="TreeGrafter"/>
</dbReference>
<dbReference type="InterPro" id="IPR029016">
    <property type="entry name" value="GAF-like_dom_sf"/>
</dbReference>
<feature type="domain" description="HTH iclR-type" evidence="7">
    <location>
        <begin position="29"/>
        <end position="90"/>
    </location>
</feature>
<dbReference type="GO" id="GO:0006071">
    <property type="term" value="P:glycerol metabolic process"/>
    <property type="evidence" value="ECO:0007669"/>
    <property type="project" value="UniProtKB-KW"/>
</dbReference>
<feature type="domain" description="IclR-ED" evidence="8">
    <location>
        <begin position="91"/>
        <end position="273"/>
    </location>
</feature>